<dbReference type="Proteomes" id="UP000285266">
    <property type="component" value="Unassembled WGS sequence"/>
</dbReference>
<proteinExistence type="predicted"/>
<name>A0A423UC29_9BIFI</name>
<evidence type="ECO:0000313" key="2">
    <source>
        <dbReference type="Proteomes" id="UP000285266"/>
    </source>
</evidence>
<comment type="caution">
    <text evidence="1">The sequence shown here is derived from an EMBL/GenBank/DDBJ whole genome shotgun (WGS) entry which is preliminary data.</text>
</comment>
<sequence length="153" mass="18155">MSGSLQDEMSELLHESLHEGTARHPGESKSKKTAVFANAYDFFYRWLRHMYKRRCGTSERKWRADWYNCPEALSRITELWRVWERSRTDKGDAMAVWWRDFCDPTMDRLMSPSGPFAESETKCGYDEPLPCAIPPKGRFRDERNDEPYMVMEQ</sequence>
<evidence type="ECO:0000313" key="1">
    <source>
        <dbReference type="EMBL" id="ROT86266.1"/>
    </source>
</evidence>
<dbReference type="AlphaFoldDB" id="A0A423UC29"/>
<reference evidence="1 2" key="1">
    <citation type="submission" date="2018-07" db="EMBL/GenBank/DDBJ databases">
        <title>The role of parmesan cheese in vectoring bovine microbiota.</title>
        <authorList>
            <person name="Lugli G.A."/>
            <person name="Milani C."/>
        </authorList>
    </citation>
    <scope>NUCLEOTIDE SEQUENCE [LARGE SCALE GENOMIC DNA]</scope>
    <source>
        <strain evidence="1 2">BMONG18</strain>
    </source>
</reference>
<organism evidence="1 2">
    <name type="scientific">Bifidobacterium mongoliense</name>
    <dbReference type="NCBI Taxonomy" id="518643"/>
    <lineage>
        <taxon>Bacteria</taxon>
        <taxon>Bacillati</taxon>
        <taxon>Actinomycetota</taxon>
        <taxon>Actinomycetes</taxon>
        <taxon>Bifidobacteriales</taxon>
        <taxon>Bifidobacteriaceae</taxon>
        <taxon>Bifidobacterium</taxon>
    </lineage>
</organism>
<dbReference type="Pfam" id="PF16259">
    <property type="entry name" value="DUF4913"/>
    <property type="match status" value="1"/>
</dbReference>
<gene>
    <name evidence="1" type="ORF">BMONG18_1586</name>
</gene>
<dbReference type="InterPro" id="IPR032584">
    <property type="entry name" value="DUF4913"/>
</dbReference>
<evidence type="ECO:0008006" key="3">
    <source>
        <dbReference type="Google" id="ProtNLM"/>
    </source>
</evidence>
<accession>A0A423UC29</accession>
<dbReference type="EMBL" id="QRAJ01000013">
    <property type="protein sequence ID" value="ROT86266.1"/>
    <property type="molecule type" value="Genomic_DNA"/>
</dbReference>
<dbReference type="RefSeq" id="WP_123645332.1">
    <property type="nucleotide sequence ID" value="NZ_QRAJ01000013.1"/>
</dbReference>
<protein>
    <recommendedName>
        <fullName evidence="3">DUF4913 domain-containing protein</fullName>
    </recommendedName>
</protein>